<evidence type="ECO:0000259" key="20">
    <source>
        <dbReference type="PROSITE" id="PS50110"/>
    </source>
</evidence>
<dbReference type="InterPro" id="IPR036097">
    <property type="entry name" value="HisK_dim/P_sf"/>
</dbReference>
<evidence type="ECO:0000313" key="23">
    <source>
        <dbReference type="EMBL" id="GGJ77830.1"/>
    </source>
</evidence>
<evidence type="ECO:0000256" key="5">
    <source>
        <dbReference type="ARBA" id="ARBA00022553"/>
    </source>
</evidence>
<dbReference type="Proteomes" id="UP000649739">
    <property type="component" value="Unassembled WGS sequence"/>
</dbReference>
<dbReference type="GO" id="GO:0005886">
    <property type="term" value="C:plasma membrane"/>
    <property type="evidence" value="ECO:0007669"/>
    <property type="project" value="UniProtKB-SubCell"/>
</dbReference>
<dbReference type="Pfam" id="PF00512">
    <property type="entry name" value="HisKA"/>
    <property type="match status" value="1"/>
</dbReference>
<evidence type="ECO:0000256" key="8">
    <source>
        <dbReference type="ARBA" id="ARBA00022741"/>
    </source>
</evidence>
<comment type="subunit">
    <text evidence="13">At low DSF concentrations, interacts with RpfF.</text>
</comment>
<dbReference type="SUPFAM" id="SSF52172">
    <property type="entry name" value="CheY-like"/>
    <property type="match status" value="2"/>
</dbReference>
<dbReference type="Gene3D" id="3.40.50.2300">
    <property type="match status" value="2"/>
</dbReference>
<evidence type="ECO:0000256" key="1">
    <source>
        <dbReference type="ARBA" id="ARBA00000085"/>
    </source>
</evidence>
<comment type="caution">
    <text evidence="23">The sequence shown here is derived from an EMBL/GenBank/DDBJ whole genome shotgun (WGS) entry which is preliminary data.</text>
</comment>
<keyword evidence="11 18" id="KW-1133">Transmembrane helix</keyword>
<dbReference type="CDD" id="cd19410">
    <property type="entry name" value="HK9-like_sensor"/>
    <property type="match status" value="1"/>
</dbReference>
<dbReference type="Gene3D" id="1.10.287.130">
    <property type="match status" value="1"/>
</dbReference>
<proteinExistence type="inferred from homology"/>
<dbReference type="Pfam" id="PF05227">
    <property type="entry name" value="CHASE3"/>
    <property type="match status" value="1"/>
</dbReference>
<dbReference type="SMART" id="SM00073">
    <property type="entry name" value="HPT"/>
    <property type="match status" value="1"/>
</dbReference>
<dbReference type="CDD" id="cd16922">
    <property type="entry name" value="HATPase_EvgS-ArcB-TorS-like"/>
    <property type="match status" value="1"/>
</dbReference>
<gene>
    <name evidence="23" type="ORF">GCM10010123_04870</name>
</gene>
<evidence type="ECO:0000256" key="10">
    <source>
        <dbReference type="ARBA" id="ARBA00022840"/>
    </source>
</evidence>
<keyword evidence="9" id="KW-0418">Kinase</keyword>
<feature type="domain" description="Response regulatory" evidence="20">
    <location>
        <begin position="666"/>
        <end position="783"/>
    </location>
</feature>
<dbReference type="InterPro" id="IPR036641">
    <property type="entry name" value="HPT_dom_sf"/>
</dbReference>
<protein>
    <recommendedName>
        <fullName evidence="15">Circadian input-output histidine kinase CikA</fullName>
        <ecNumber evidence="4">2.7.13.3</ecNumber>
    </recommendedName>
    <alternativeName>
        <fullName evidence="14">Sensory/regulatory protein RpfC</fullName>
    </alternativeName>
</protein>
<dbReference type="GO" id="GO:0000155">
    <property type="term" value="F:phosphorelay sensor kinase activity"/>
    <property type="evidence" value="ECO:0007669"/>
    <property type="project" value="InterPro"/>
</dbReference>
<feature type="modified residue" description="4-aspartylphosphate" evidence="17">
    <location>
        <position position="715"/>
    </location>
</feature>
<dbReference type="InterPro" id="IPR007891">
    <property type="entry name" value="CHASE3"/>
</dbReference>
<dbReference type="SUPFAM" id="SSF47384">
    <property type="entry name" value="Homodimeric domain of signal transducing histidine kinase"/>
    <property type="match status" value="1"/>
</dbReference>
<dbReference type="CDD" id="cd06225">
    <property type="entry name" value="HAMP"/>
    <property type="match status" value="1"/>
</dbReference>
<dbReference type="PRINTS" id="PR00344">
    <property type="entry name" value="BCTRLSENSOR"/>
</dbReference>
<dbReference type="Gene3D" id="6.10.340.10">
    <property type="match status" value="1"/>
</dbReference>
<evidence type="ECO:0000256" key="9">
    <source>
        <dbReference type="ARBA" id="ARBA00022777"/>
    </source>
</evidence>
<feature type="modified residue" description="4-aspartylphosphate" evidence="17">
    <location>
        <position position="580"/>
    </location>
</feature>
<evidence type="ECO:0000256" key="2">
    <source>
        <dbReference type="ARBA" id="ARBA00004236"/>
    </source>
</evidence>
<dbReference type="Pfam" id="PF02518">
    <property type="entry name" value="HATPase_c"/>
    <property type="match status" value="1"/>
</dbReference>
<feature type="domain" description="Histidine kinase" evidence="19">
    <location>
        <begin position="292"/>
        <end position="513"/>
    </location>
</feature>
<dbReference type="SMART" id="SM00387">
    <property type="entry name" value="HATPase_c"/>
    <property type="match status" value="1"/>
</dbReference>
<evidence type="ECO:0000256" key="15">
    <source>
        <dbReference type="ARBA" id="ARBA00074306"/>
    </source>
</evidence>
<sequence length="937" mass="97564">MNPTDGAPPAVSPALPDARSRWTVRRVIIAGYLAAGIVLGVVAISAYAQIGSLLTARQPVEHTYRVLDRIAGVRAAVQDVEAGQRGYVITGDPGYLDALRRSRAELEEELRGLRRLVDDNPRQQQNLGRLGGALSVRLDHLDANVRLRRTAGFAAAQRAVRDERDAAEAGGIEERLGVLRAEEERLLAVRQRASAASATAIRRLILYGSIVGALAVGLGAHWVVRALNRPVRRVTRAAERVAAGDLTRRAAVTGPRELRQMAVAVNASMQVITRARDEALAATAAKSAFLATMSHEIRTPMNAIIGMTGLLVDTPLTPQQREFAEVVRDSGEALLVIINDILDFSKIESGEFVLEDAPFDVRDLLDSALALVSLTADAKGLELVGRVEPGCPGRLRGDVTRLRQVTGNLLSNAVKFTERGEVVLALAAGPGAGGGVELAISVADTGIGIPADRMDRLFRSFSQVDSSTTRVYGGTGLGLVISRRLARAMGGDLTVRSAVGAGSTFRATALLHPEPGAAPEPPVPALVGRRALVVDDSASGRAALCAQLTGWGMDCVDAADPAAALAILRGGASVDVGLLDLRLPGLDGAQLAAAVRALPGRAGLPLILLSSVHWQLDPAQQALFAAVLPKPPRATRLRTKLTRILTGGAGPEPPAAAPAPAAAPLRVLVAEDNPTNQRVARLMLGRLGHRVDAVGNGAEAVEAAHGMPYDVVLMDVQMPVLDGLAATRRIRADLPPDRQPRIIALTANALAEDRAACLAAGMDDFLSKPVRAAELAAALAPLTPRTRSAPAAGTRPITPAAAIDPPAAPPPADAGDAELAGRWADITARLADITGPEPPPEERALLDRLVASFAARAPAAVEELAAAVRAGDAAAVRDRAHALKGSAANLGAARLAALCADLEDRARAGDTPPPGDPLAALRAEAAATLRALATLPR</sequence>
<dbReference type="InterPro" id="IPR004358">
    <property type="entry name" value="Sig_transdc_His_kin-like_C"/>
</dbReference>
<dbReference type="PROSITE" id="PS50894">
    <property type="entry name" value="HPT"/>
    <property type="match status" value="1"/>
</dbReference>
<dbReference type="EC" id="2.7.13.3" evidence="4"/>
<dbReference type="PROSITE" id="PS50110">
    <property type="entry name" value="RESPONSE_REGULATORY"/>
    <property type="match status" value="2"/>
</dbReference>
<keyword evidence="8" id="KW-0547">Nucleotide-binding</keyword>
<organism evidence="23 24">
    <name type="scientific">Pilimelia anulata</name>
    <dbReference type="NCBI Taxonomy" id="53371"/>
    <lineage>
        <taxon>Bacteria</taxon>
        <taxon>Bacillati</taxon>
        <taxon>Actinomycetota</taxon>
        <taxon>Actinomycetes</taxon>
        <taxon>Micromonosporales</taxon>
        <taxon>Micromonosporaceae</taxon>
        <taxon>Pilimelia</taxon>
    </lineage>
</organism>
<dbReference type="FunFam" id="1.10.287.130:FF:000002">
    <property type="entry name" value="Two-component osmosensing histidine kinase"/>
    <property type="match status" value="1"/>
</dbReference>
<comment type="subcellular location">
    <subcellularLocation>
        <location evidence="2">Cell membrane</location>
    </subcellularLocation>
</comment>
<dbReference type="CDD" id="cd00088">
    <property type="entry name" value="HPT"/>
    <property type="match status" value="1"/>
</dbReference>
<evidence type="ECO:0000256" key="4">
    <source>
        <dbReference type="ARBA" id="ARBA00012438"/>
    </source>
</evidence>
<reference evidence="23" key="1">
    <citation type="journal article" date="2014" name="Int. J. Syst. Evol. Microbiol.">
        <title>Complete genome sequence of Corynebacterium casei LMG S-19264T (=DSM 44701T), isolated from a smear-ripened cheese.</title>
        <authorList>
            <consortium name="US DOE Joint Genome Institute (JGI-PGF)"/>
            <person name="Walter F."/>
            <person name="Albersmeier A."/>
            <person name="Kalinowski J."/>
            <person name="Ruckert C."/>
        </authorList>
    </citation>
    <scope>NUCLEOTIDE SEQUENCE</scope>
    <source>
        <strain evidence="23">JCM 3090</strain>
    </source>
</reference>
<dbReference type="Gene3D" id="3.30.565.10">
    <property type="entry name" value="Histidine kinase-like ATPase, C-terminal domain"/>
    <property type="match status" value="1"/>
</dbReference>
<evidence type="ECO:0000259" key="22">
    <source>
        <dbReference type="PROSITE" id="PS50894"/>
    </source>
</evidence>
<keyword evidence="18" id="KW-0472">Membrane</keyword>
<dbReference type="Pfam" id="PF00672">
    <property type="entry name" value="HAMP"/>
    <property type="match status" value="1"/>
</dbReference>
<feature type="domain" description="HPt" evidence="22">
    <location>
        <begin position="842"/>
        <end position="937"/>
    </location>
</feature>
<keyword evidence="7 18" id="KW-0812">Transmembrane</keyword>
<dbReference type="SMART" id="SM00448">
    <property type="entry name" value="REC"/>
    <property type="match status" value="2"/>
</dbReference>
<dbReference type="InterPro" id="IPR008207">
    <property type="entry name" value="Sig_transdc_His_kin_Hpt_dom"/>
</dbReference>
<dbReference type="PANTHER" id="PTHR45339:SF5">
    <property type="entry name" value="HISTIDINE KINASE"/>
    <property type="match status" value="1"/>
</dbReference>
<dbReference type="PANTHER" id="PTHR45339">
    <property type="entry name" value="HYBRID SIGNAL TRANSDUCTION HISTIDINE KINASE J"/>
    <property type="match status" value="1"/>
</dbReference>
<evidence type="ECO:0000256" key="6">
    <source>
        <dbReference type="ARBA" id="ARBA00022679"/>
    </source>
</evidence>
<keyword evidence="5 17" id="KW-0597">Phosphoprotein</keyword>
<dbReference type="SUPFAM" id="SSF55874">
    <property type="entry name" value="ATPase domain of HSP90 chaperone/DNA topoisomerase II/histidine kinase"/>
    <property type="match status" value="1"/>
</dbReference>
<dbReference type="InterPro" id="IPR003594">
    <property type="entry name" value="HATPase_dom"/>
</dbReference>
<dbReference type="RefSeq" id="WP_189168329.1">
    <property type="nucleotide sequence ID" value="NZ_BMQB01000001.1"/>
</dbReference>
<evidence type="ECO:0000256" key="13">
    <source>
        <dbReference type="ARBA" id="ARBA00064003"/>
    </source>
</evidence>
<evidence type="ECO:0000256" key="17">
    <source>
        <dbReference type="PROSITE-ProRule" id="PRU00169"/>
    </source>
</evidence>
<dbReference type="SUPFAM" id="SSF47226">
    <property type="entry name" value="Histidine-containing phosphotransfer domain, HPT domain"/>
    <property type="match status" value="1"/>
</dbReference>
<evidence type="ECO:0000256" key="12">
    <source>
        <dbReference type="ARBA" id="ARBA00023012"/>
    </source>
</evidence>
<name>A0A8J3FAU9_9ACTN</name>
<dbReference type="InterPro" id="IPR003660">
    <property type="entry name" value="HAMP_dom"/>
</dbReference>
<dbReference type="CDD" id="cd17546">
    <property type="entry name" value="REC_hyHK_CKI1_RcsC-like"/>
    <property type="match status" value="1"/>
</dbReference>
<comment type="catalytic activity">
    <reaction evidence="1">
        <text>ATP + protein L-histidine = ADP + protein N-phospho-L-histidine.</text>
        <dbReference type="EC" id="2.7.13.3"/>
    </reaction>
</comment>
<dbReference type="EMBL" id="BMQB01000001">
    <property type="protein sequence ID" value="GGJ77830.1"/>
    <property type="molecule type" value="Genomic_DNA"/>
</dbReference>
<dbReference type="PROSITE" id="PS50109">
    <property type="entry name" value="HIS_KIN"/>
    <property type="match status" value="1"/>
</dbReference>
<feature type="transmembrane region" description="Helical" evidence="18">
    <location>
        <begin position="27"/>
        <end position="48"/>
    </location>
</feature>
<dbReference type="InterPro" id="IPR011006">
    <property type="entry name" value="CheY-like_superfamily"/>
</dbReference>
<dbReference type="InterPro" id="IPR001789">
    <property type="entry name" value="Sig_transdc_resp-reg_receiver"/>
</dbReference>
<dbReference type="PROSITE" id="PS50885">
    <property type="entry name" value="HAMP"/>
    <property type="match status" value="1"/>
</dbReference>
<evidence type="ECO:0000313" key="24">
    <source>
        <dbReference type="Proteomes" id="UP000649739"/>
    </source>
</evidence>
<evidence type="ECO:0000256" key="18">
    <source>
        <dbReference type="SAM" id="Phobius"/>
    </source>
</evidence>
<dbReference type="FunFam" id="3.30.565.10:FF:000010">
    <property type="entry name" value="Sensor histidine kinase RcsC"/>
    <property type="match status" value="1"/>
</dbReference>
<dbReference type="Gene3D" id="1.20.120.160">
    <property type="entry name" value="HPT domain"/>
    <property type="match status" value="1"/>
</dbReference>
<dbReference type="CDD" id="cd00082">
    <property type="entry name" value="HisKA"/>
    <property type="match status" value="1"/>
</dbReference>
<reference evidence="23" key="2">
    <citation type="submission" date="2020-09" db="EMBL/GenBank/DDBJ databases">
        <authorList>
            <person name="Sun Q."/>
            <person name="Ohkuma M."/>
        </authorList>
    </citation>
    <scope>NUCLEOTIDE SEQUENCE</scope>
    <source>
        <strain evidence="23">JCM 3090</strain>
    </source>
</reference>
<dbReference type="Pfam" id="PF01627">
    <property type="entry name" value="Hpt"/>
    <property type="match status" value="1"/>
</dbReference>
<feature type="domain" description="HAMP" evidence="21">
    <location>
        <begin position="225"/>
        <end position="277"/>
    </location>
</feature>
<dbReference type="SUPFAM" id="SSF158472">
    <property type="entry name" value="HAMP domain-like"/>
    <property type="match status" value="1"/>
</dbReference>
<keyword evidence="24" id="KW-1185">Reference proteome</keyword>
<evidence type="ECO:0000259" key="19">
    <source>
        <dbReference type="PROSITE" id="PS50109"/>
    </source>
</evidence>
<evidence type="ECO:0000256" key="3">
    <source>
        <dbReference type="ARBA" id="ARBA00006402"/>
    </source>
</evidence>
<dbReference type="Pfam" id="PF00072">
    <property type="entry name" value="Response_reg"/>
    <property type="match status" value="2"/>
</dbReference>
<keyword evidence="10" id="KW-0067">ATP-binding</keyword>
<evidence type="ECO:0000256" key="14">
    <source>
        <dbReference type="ARBA" id="ARBA00068150"/>
    </source>
</evidence>
<dbReference type="GO" id="GO:0005524">
    <property type="term" value="F:ATP binding"/>
    <property type="evidence" value="ECO:0007669"/>
    <property type="project" value="UniProtKB-KW"/>
</dbReference>
<dbReference type="InterPro" id="IPR036890">
    <property type="entry name" value="HATPase_C_sf"/>
</dbReference>
<evidence type="ECO:0000256" key="11">
    <source>
        <dbReference type="ARBA" id="ARBA00022989"/>
    </source>
</evidence>
<feature type="transmembrane region" description="Helical" evidence="18">
    <location>
        <begin position="204"/>
        <end position="224"/>
    </location>
</feature>
<comment type="similarity">
    <text evidence="3">In the N-terminal section; belongs to the phytochrome family.</text>
</comment>
<dbReference type="SMART" id="SM00388">
    <property type="entry name" value="HisKA"/>
    <property type="match status" value="1"/>
</dbReference>
<dbReference type="InterPro" id="IPR005467">
    <property type="entry name" value="His_kinase_dom"/>
</dbReference>
<keyword evidence="12" id="KW-0902">Two-component regulatory system</keyword>
<feature type="domain" description="Response regulatory" evidence="20">
    <location>
        <begin position="530"/>
        <end position="645"/>
    </location>
</feature>
<evidence type="ECO:0000256" key="16">
    <source>
        <dbReference type="PROSITE-ProRule" id="PRU00110"/>
    </source>
</evidence>
<keyword evidence="6" id="KW-0808">Transferase</keyword>
<feature type="modified residue" description="Phosphohistidine" evidence="16">
    <location>
        <position position="881"/>
    </location>
</feature>
<dbReference type="InterPro" id="IPR003661">
    <property type="entry name" value="HisK_dim/P_dom"/>
</dbReference>
<evidence type="ECO:0000259" key="21">
    <source>
        <dbReference type="PROSITE" id="PS50885"/>
    </source>
</evidence>
<dbReference type="SMART" id="SM00304">
    <property type="entry name" value="HAMP"/>
    <property type="match status" value="1"/>
</dbReference>
<dbReference type="AlphaFoldDB" id="A0A8J3FAU9"/>
<accession>A0A8J3FAU9</accession>
<evidence type="ECO:0000256" key="7">
    <source>
        <dbReference type="ARBA" id="ARBA00022692"/>
    </source>
</evidence>